<evidence type="ECO:0000256" key="10">
    <source>
        <dbReference type="ARBA" id="ARBA00023136"/>
    </source>
</evidence>
<evidence type="ECO:0000256" key="5">
    <source>
        <dbReference type="ARBA" id="ARBA00022729"/>
    </source>
</evidence>
<feature type="region of interest" description="Disordered" evidence="13">
    <location>
        <begin position="872"/>
        <end position="920"/>
    </location>
</feature>
<comment type="caution">
    <text evidence="16">The sequence shown here is derived from an EMBL/GenBank/DDBJ whole genome shotgun (WGS) entry which is preliminary data.</text>
</comment>
<evidence type="ECO:0000256" key="7">
    <source>
        <dbReference type="ARBA" id="ARBA00022777"/>
    </source>
</evidence>
<dbReference type="SUPFAM" id="SSF56112">
    <property type="entry name" value="Protein kinase-like (PK-like)"/>
    <property type="match status" value="1"/>
</dbReference>
<dbReference type="InterPro" id="IPR001245">
    <property type="entry name" value="Ser-Thr/Tyr_kinase_cat_dom"/>
</dbReference>
<dbReference type="InterPro" id="IPR008271">
    <property type="entry name" value="Ser/Thr_kinase_AS"/>
</dbReference>
<name>A0ABD1HKP5_SALDI</name>
<dbReference type="CDD" id="cd14066">
    <property type="entry name" value="STKc_IRAK"/>
    <property type="match status" value="1"/>
</dbReference>
<dbReference type="GO" id="GO:0004674">
    <property type="term" value="F:protein serine/threonine kinase activity"/>
    <property type="evidence" value="ECO:0007669"/>
    <property type="project" value="UniProtKB-KW"/>
</dbReference>
<dbReference type="FunFam" id="2.60.120.430:FF:000007">
    <property type="entry name" value="FERONIA receptor-like kinase"/>
    <property type="match status" value="1"/>
</dbReference>
<dbReference type="FunFam" id="2.60.120.430:FF:000003">
    <property type="entry name" value="FERONIA receptor-like kinase"/>
    <property type="match status" value="1"/>
</dbReference>
<evidence type="ECO:0000256" key="13">
    <source>
        <dbReference type="SAM" id="MobiDB-lite"/>
    </source>
</evidence>
<accession>A0ABD1HKP5</accession>
<keyword evidence="9 14" id="KW-1133">Transmembrane helix</keyword>
<dbReference type="GO" id="GO:0010038">
    <property type="term" value="P:response to metal ion"/>
    <property type="evidence" value="ECO:0007669"/>
    <property type="project" value="UniProtKB-ARBA"/>
</dbReference>
<evidence type="ECO:0000256" key="1">
    <source>
        <dbReference type="ARBA" id="ARBA00004479"/>
    </source>
</evidence>
<evidence type="ECO:0000256" key="9">
    <source>
        <dbReference type="ARBA" id="ARBA00022989"/>
    </source>
</evidence>
<gene>
    <name evidence="16" type="ORF">AAHA92_12558</name>
</gene>
<dbReference type="Gene3D" id="3.30.200.20">
    <property type="entry name" value="Phosphorylase Kinase, domain 1"/>
    <property type="match status" value="1"/>
</dbReference>
<dbReference type="PROSITE" id="PS00108">
    <property type="entry name" value="PROTEIN_KINASE_ST"/>
    <property type="match status" value="1"/>
</dbReference>
<feature type="binding site" evidence="12">
    <location>
        <position position="596"/>
    </location>
    <ligand>
        <name>ATP</name>
        <dbReference type="ChEBI" id="CHEBI:30616"/>
    </ligand>
</feature>
<dbReference type="SMART" id="SM00220">
    <property type="entry name" value="S_TKc"/>
    <property type="match status" value="1"/>
</dbReference>
<evidence type="ECO:0000256" key="3">
    <source>
        <dbReference type="ARBA" id="ARBA00022679"/>
    </source>
</evidence>
<dbReference type="InterPro" id="IPR024788">
    <property type="entry name" value="Malectin-like_Carb-bd_dom"/>
</dbReference>
<dbReference type="GO" id="GO:0005524">
    <property type="term" value="F:ATP binding"/>
    <property type="evidence" value="ECO:0007669"/>
    <property type="project" value="UniProtKB-UniRule"/>
</dbReference>
<dbReference type="Gene3D" id="1.10.510.10">
    <property type="entry name" value="Transferase(Phosphotransferase) domain 1"/>
    <property type="match status" value="1"/>
</dbReference>
<keyword evidence="17" id="KW-1185">Reference proteome</keyword>
<sequence length="920" mass="102272">MLTQMDLFNVVQRLGLASHRSRCYLQLFNCHNLLRQHAKKAKIIITTMSHALCLFLLISIFSTGKISCASLGAYTATELILLNCGASTITNDTSLRSWYGDEGSKYVPSNAPSISSPSDASYPMESSVFQVPYKTARVFHSPFTYTFPLTGGQKFLRLYFYPNVYSDVDTRQSLFSVNANSFTLFTNFSAFHYSRHIAQPSFMMEFIVYIGATQRLDLTFTFNPKSSAFVNGIEIVSIPVKLYLPEEEVQINYVGNLFNLNSNTALENLYRLNVGGANVEIQDDSGPTRGMFRSWKPDDDYIFCCDYGWTPHNERLVINYTNRNPPYTAPPKVYTSARTMTNISTSLEWVFSVDSGFFYLLRFHFCEFMHRMKNDRVFTININNQTADPEVDIIYLAGGPDIPLSEDYITWVPGDGNRGKHDMRISLLPALRTEPQYISAMLNGLEIFKLNDSKGSFAASNPELKIDSPPASVAVSPPTNKKNRILIYTAVGSVIGIVLVVAAVIFLILQRQRKVKDAGTSVTKSSWVPLSTHSRSTARTSRSGVSLPSDLCRYFSIDEIKTATRNFDDNFVIGRGGFGNVYKGLIDNAATTVAIKRLNSTSNQGAREFITEIDMLSKLRHLHLVSLIGYCDDDGEMILVYDYMAHGTLRDHIYNSDNSPLMWKQRLQICLGAARGLDYLHTGGKHAIIHRDVKSTNILLDEKWVAKVSDFGLSKVGPAAGSQTHVSTVVKGSFGYVDPEYYRRQQLTLKSDVYSFGVVLFEMLCARPPIIATLPREQVNLAEWAKFCYRKGTLDQIIDSNLKGQIAPECLSNFAEIGVACLRDKGIDRPSMNDIVWKLEFAMQLQVSADGIGGPAAYGEGKDDGITALSPSLPLPGIGASTTTDGDTFSRSRSSEFSTSSSDKLKSGDAFSEIMNPSGR</sequence>
<feature type="transmembrane region" description="Helical" evidence="14">
    <location>
        <begin position="485"/>
        <end position="509"/>
    </location>
</feature>
<dbReference type="Pfam" id="PF12819">
    <property type="entry name" value="Malectin_like"/>
    <property type="match status" value="1"/>
</dbReference>
<reference evidence="16 17" key="1">
    <citation type="submission" date="2024-06" db="EMBL/GenBank/DDBJ databases">
        <title>A chromosome level genome sequence of Diviner's sage (Salvia divinorum).</title>
        <authorList>
            <person name="Ford S.A."/>
            <person name="Ro D.-K."/>
            <person name="Ness R.W."/>
            <person name="Phillips M.A."/>
        </authorList>
    </citation>
    <scope>NUCLEOTIDE SEQUENCE [LARGE SCALE GENOMIC DNA]</scope>
    <source>
        <strain evidence="16">SAF-2024a</strain>
        <tissue evidence="16">Leaf</tissue>
    </source>
</reference>
<dbReference type="InterPro" id="IPR017441">
    <property type="entry name" value="Protein_kinase_ATP_BS"/>
</dbReference>
<evidence type="ECO:0000256" key="2">
    <source>
        <dbReference type="ARBA" id="ARBA00022527"/>
    </source>
</evidence>
<dbReference type="Proteomes" id="UP001567538">
    <property type="component" value="Unassembled WGS sequence"/>
</dbReference>
<keyword evidence="7" id="KW-0418">Kinase</keyword>
<keyword evidence="4 14" id="KW-0812">Transmembrane</keyword>
<evidence type="ECO:0000313" key="16">
    <source>
        <dbReference type="EMBL" id="KAL1557016.1"/>
    </source>
</evidence>
<dbReference type="AlphaFoldDB" id="A0ABD1HKP5"/>
<evidence type="ECO:0000256" key="6">
    <source>
        <dbReference type="ARBA" id="ARBA00022741"/>
    </source>
</evidence>
<evidence type="ECO:0000256" key="11">
    <source>
        <dbReference type="ARBA" id="ARBA00023180"/>
    </source>
</evidence>
<keyword evidence="10 14" id="KW-0472">Membrane</keyword>
<keyword evidence="3" id="KW-0808">Transferase</keyword>
<dbReference type="PROSITE" id="PS50011">
    <property type="entry name" value="PROTEIN_KINASE_DOM"/>
    <property type="match status" value="1"/>
</dbReference>
<dbReference type="FunFam" id="1.10.510.10:FF:000252">
    <property type="entry name" value="Receptor-like protein kinase FERONIA"/>
    <property type="match status" value="1"/>
</dbReference>
<evidence type="ECO:0000259" key="15">
    <source>
        <dbReference type="PROSITE" id="PS50011"/>
    </source>
</evidence>
<keyword evidence="6 12" id="KW-0547">Nucleotide-binding</keyword>
<proteinExistence type="predicted"/>
<keyword evidence="5" id="KW-0732">Signal</keyword>
<dbReference type="FunFam" id="3.30.200.20:FF:000645">
    <property type="entry name" value="Receptor-like protein kinase FERONIA"/>
    <property type="match status" value="1"/>
</dbReference>
<dbReference type="PROSITE" id="PS00107">
    <property type="entry name" value="PROTEIN_KINASE_ATP"/>
    <property type="match status" value="1"/>
</dbReference>
<comment type="subcellular location">
    <subcellularLocation>
        <location evidence="1">Membrane</location>
        <topology evidence="1">Single-pass type I membrane protein</topology>
    </subcellularLocation>
</comment>
<keyword evidence="2" id="KW-0723">Serine/threonine-protein kinase</keyword>
<dbReference type="InterPro" id="IPR011009">
    <property type="entry name" value="Kinase-like_dom_sf"/>
</dbReference>
<keyword evidence="11" id="KW-0325">Glycoprotein</keyword>
<evidence type="ECO:0000256" key="4">
    <source>
        <dbReference type="ARBA" id="ARBA00022692"/>
    </source>
</evidence>
<evidence type="ECO:0000313" key="17">
    <source>
        <dbReference type="Proteomes" id="UP001567538"/>
    </source>
</evidence>
<feature type="domain" description="Protein kinase" evidence="15">
    <location>
        <begin position="567"/>
        <end position="842"/>
    </location>
</feature>
<dbReference type="Gene3D" id="2.60.120.430">
    <property type="entry name" value="Galactose-binding lectin"/>
    <property type="match status" value="2"/>
</dbReference>
<evidence type="ECO:0000256" key="12">
    <source>
        <dbReference type="PROSITE-ProRule" id="PRU10141"/>
    </source>
</evidence>
<evidence type="ECO:0000256" key="14">
    <source>
        <dbReference type="SAM" id="Phobius"/>
    </source>
</evidence>
<dbReference type="InterPro" id="IPR045272">
    <property type="entry name" value="ANXUR1/2-like"/>
</dbReference>
<organism evidence="16 17">
    <name type="scientific">Salvia divinorum</name>
    <name type="common">Maria pastora</name>
    <name type="synonym">Diviner's sage</name>
    <dbReference type="NCBI Taxonomy" id="28513"/>
    <lineage>
        <taxon>Eukaryota</taxon>
        <taxon>Viridiplantae</taxon>
        <taxon>Streptophyta</taxon>
        <taxon>Embryophyta</taxon>
        <taxon>Tracheophyta</taxon>
        <taxon>Spermatophyta</taxon>
        <taxon>Magnoliopsida</taxon>
        <taxon>eudicotyledons</taxon>
        <taxon>Gunneridae</taxon>
        <taxon>Pentapetalae</taxon>
        <taxon>asterids</taxon>
        <taxon>lamiids</taxon>
        <taxon>Lamiales</taxon>
        <taxon>Lamiaceae</taxon>
        <taxon>Nepetoideae</taxon>
        <taxon>Mentheae</taxon>
        <taxon>Salviinae</taxon>
        <taxon>Salvia</taxon>
        <taxon>Salvia subgen. Calosphace</taxon>
    </lineage>
</organism>
<dbReference type="InterPro" id="IPR000719">
    <property type="entry name" value="Prot_kinase_dom"/>
</dbReference>
<protein>
    <submittedName>
        <fullName evidence="16">Receptor-like protein kinase FERONIA</fullName>
    </submittedName>
</protein>
<dbReference type="GO" id="GO:0016020">
    <property type="term" value="C:membrane"/>
    <property type="evidence" value="ECO:0007669"/>
    <property type="project" value="UniProtKB-SubCell"/>
</dbReference>
<dbReference type="PANTHER" id="PTHR34590">
    <property type="entry name" value="OS03G0124300 PROTEIN-RELATED"/>
    <property type="match status" value="1"/>
</dbReference>
<dbReference type="EMBL" id="JBEAFC010000005">
    <property type="protein sequence ID" value="KAL1557016.1"/>
    <property type="molecule type" value="Genomic_DNA"/>
</dbReference>
<keyword evidence="8 12" id="KW-0067">ATP-binding</keyword>
<dbReference type="Pfam" id="PF07714">
    <property type="entry name" value="PK_Tyr_Ser-Thr"/>
    <property type="match status" value="1"/>
</dbReference>
<evidence type="ECO:0000256" key="8">
    <source>
        <dbReference type="ARBA" id="ARBA00022840"/>
    </source>
</evidence>